<dbReference type="OrthoDB" id="1906820at2759"/>
<evidence type="ECO:0000313" key="3">
    <source>
        <dbReference type="EMBL" id="KAF6156561.1"/>
    </source>
</evidence>
<reference evidence="3 4" key="1">
    <citation type="journal article" date="2020" name="IScience">
        <title>Genome Sequencing of the Endangered Kingdonia uniflora (Circaeasteraceae, Ranunculales) Reveals Potential Mechanisms of Evolutionary Specialization.</title>
        <authorList>
            <person name="Sun Y."/>
            <person name="Deng T."/>
            <person name="Zhang A."/>
            <person name="Moore M.J."/>
            <person name="Landis J.B."/>
            <person name="Lin N."/>
            <person name="Zhang H."/>
            <person name="Zhang X."/>
            <person name="Huang J."/>
            <person name="Zhang X."/>
            <person name="Sun H."/>
            <person name="Wang H."/>
        </authorList>
    </citation>
    <scope>NUCLEOTIDE SEQUENCE [LARGE SCALE GENOMIC DNA]</scope>
    <source>
        <strain evidence="3">TB1705</strain>
        <tissue evidence="3">Leaf</tissue>
    </source>
</reference>
<keyword evidence="4" id="KW-1185">Reference proteome</keyword>
<dbReference type="EMBL" id="JACGCM010001326">
    <property type="protein sequence ID" value="KAF6156561.1"/>
    <property type="molecule type" value="Genomic_DNA"/>
</dbReference>
<dbReference type="InterPro" id="IPR002156">
    <property type="entry name" value="RNaseH_domain"/>
</dbReference>
<dbReference type="Proteomes" id="UP000541444">
    <property type="component" value="Unassembled WGS sequence"/>
</dbReference>
<dbReference type="Pfam" id="PF13456">
    <property type="entry name" value="RVT_3"/>
    <property type="match status" value="1"/>
</dbReference>
<evidence type="ECO:0000313" key="4">
    <source>
        <dbReference type="Proteomes" id="UP000541444"/>
    </source>
</evidence>
<name>A0A7J7MNV7_9MAGN</name>
<comment type="caution">
    <text evidence="3">The sequence shown here is derived from an EMBL/GenBank/DDBJ whole genome shotgun (WGS) entry which is preliminary data.</text>
</comment>
<dbReference type="Gene3D" id="3.30.420.10">
    <property type="entry name" value="Ribonuclease H-like superfamily/Ribonuclease H"/>
    <property type="match status" value="1"/>
</dbReference>
<accession>A0A7J7MNV7</accession>
<organism evidence="3 4">
    <name type="scientific">Kingdonia uniflora</name>
    <dbReference type="NCBI Taxonomy" id="39325"/>
    <lineage>
        <taxon>Eukaryota</taxon>
        <taxon>Viridiplantae</taxon>
        <taxon>Streptophyta</taxon>
        <taxon>Embryophyta</taxon>
        <taxon>Tracheophyta</taxon>
        <taxon>Spermatophyta</taxon>
        <taxon>Magnoliopsida</taxon>
        <taxon>Ranunculales</taxon>
        <taxon>Circaeasteraceae</taxon>
        <taxon>Kingdonia</taxon>
    </lineage>
</organism>
<dbReference type="InterPro" id="IPR036397">
    <property type="entry name" value="RNaseH_sf"/>
</dbReference>
<evidence type="ECO:0000259" key="2">
    <source>
        <dbReference type="Pfam" id="PF13456"/>
    </source>
</evidence>
<protein>
    <recommendedName>
        <fullName evidence="2">RNase H type-1 domain-containing protein</fullName>
    </recommendedName>
</protein>
<dbReference type="GO" id="GO:0004523">
    <property type="term" value="F:RNA-DNA hybrid ribonuclease activity"/>
    <property type="evidence" value="ECO:0007669"/>
    <property type="project" value="InterPro"/>
</dbReference>
<feature type="coiled-coil region" evidence="1">
    <location>
        <begin position="205"/>
        <end position="232"/>
    </location>
</feature>
<gene>
    <name evidence="3" type="ORF">GIB67_000026</name>
</gene>
<proteinExistence type="predicted"/>
<feature type="coiled-coil region" evidence="1">
    <location>
        <begin position="374"/>
        <end position="404"/>
    </location>
</feature>
<dbReference type="InterPro" id="IPR012337">
    <property type="entry name" value="RNaseH-like_sf"/>
</dbReference>
<feature type="domain" description="RNase H type-1" evidence="2">
    <location>
        <begin position="24"/>
        <end position="85"/>
    </location>
</feature>
<keyword evidence="1" id="KW-0175">Coiled coil</keyword>
<dbReference type="SUPFAM" id="SSF53098">
    <property type="entry name" value="Ribonuclease H-like"/>
    <property type="match status" value="1"/>
</dbReference>
<dbReference type="GO" id="GO:0003676">
    <property type="term" value="F:nucleic acid binding"/>
    <property type="evidence" value="ECO:0007669"/>
    <property type="project" value="InterPro"/>
</dbReference>
<evidence type="ECO:0000256" key="1">
    <source>
        <dbReference type="SAM" id="Coils"/>
    </source>
</evidence>
<sequence length="495" mass="56869">MGNAQSNRSWRWNMTNIKEVMLCYDGSALGNPGPSGIGVVYKDWEGRVLGALNKALGSTNSYLAEVQVIVDGVEQAVEASTNQVVEKHMPVYQLSLKILYCVIDVQLKAEVDTDEMNRNIWEVISVCESLNIRWEGEGRKRKMSFEDMLHFYGPRSQVTRKESLLDKVAQKETELEAVLEDLGIGRKKRVNIRVKKAARLMKGICFIVEEERVELKRKKVELEKNVARLKSDLSKEWKQLKALKASHVVEISKLWYVARMDLDKVVVMRDRLGRHLVSKGYSEEEVEAIRADTYVEEEEVKDDVVGVVDGLDGMSPQLVKDNQEDDDERPEVETEKGLKDIRLRIKDLPNIRYMFREKGLERIFRRKKIVIKVKEELLKKILDVEEQNKKIEVLRTQVVDLEVINRAESAKADEKSVENIAFSNRIEREMARHEAWYKRGDCTSSMGIDFGTQFTELMEEGRIAVIARARGFMASRPPIVKINKADIPTVEETPL</sequence>
<dbReference type="AlphaFoldDB" id="A0A7J7MNV7"/>